<evidence type="ECO:0000313" key="2">
    <source>
        <dbReference type="EMBL" id="AYO78684.1"/>
    </source>
</evidence>
<organism evidence="2 3">
    <name type="scientific">Sphingobium yanoikuyae</name>
    <name type="common">Sphingomonas yanoikuyae</name>
    <dbReference type="NCBI Taxonomy" id="13690"/>
    <lineage>
        <taxon>Bacteria</taxon>
        <taxon>Pseudomonadati</taxon>
        <taxon>Pseudomonadota</taxon>
        <taxon>Alphaproteobacteria</taxon>
        <taxon>Sphingomonadales</taxon>
        <taxon>Sphingomonadaceae</taxon>
        <taxon>Sphingobium</taxon>
    </lineage>
</organism>
<dbReference type="EMBL" id="CP033230">
    <property type="protein sequence ID" value="AYO78684.1"/>
    <property type="molecule type" value="Genomic_DNA"/>
</dbReference>
<sequence length="141" mass="15474">MKTVKLFLISAMLASSATVISAVKDDAVDSVLENLDLTSFPNSTGPRRVSGKKTFSDYGFSVIRKDRLSAYMEMGSHEWAMSFDVLSMTDSQMTICFRDRARNGGSYNAVSALSLSKSPEGMWTGKQLERALPNCRNAPTD</sequence>
<protein>
    <submittedName>
        <fullName evidence="2">Pesticin immunity protein</fullName>
    </submittedName>
</protein>
<proteinExistence type="predicted"/>
<evidence type="ECO:0000313" key="3">
    <source>
        <dbReference type="Proteomes" id="UP000280708"/>
    </source>
</evidence>
<dbReference type="Proteomes" id="UP000280708">
    <property type="component" value="Chromosome"/>
</dbReference>
<feature type="chain" id="PRO_5018226134" evidence="1">
    <location>
        <begin position="22"/>
        <end position="141"/>
    </location>
</feature>
<gene>
    <name evidence="2" type="ORF">EBF16_18340</name>
</gene>
<evidence type="ECO:0000256" key="1">
    <source>
        <dbReference type="SAM" id="SignalP"/>
    </source>
</evidence>
<dbReference type="AlphaFoldDB" id="A0A3G2UVN2"/>
<name>A0A3G2UVN2_SPHYA</name>
<keyword evidence="1" id="KW-0732">Signal</keyword>
<feature type="signal peptide" evidence="1">
    <location>
        <begin position="1"/>
        <end position="21"/>
    </location>
</feature>
<reference evidence="2 3" key="1">
    <citation type="submission" date="2018-10" db="EMBL/GenBank/DDBJ databases">
        <title>Characterization and genome analysis of a novel bacterium Sphingobium yanoikuyae SJTF8 capable of degrading PAHs.</title>
        <authorList>
            <person name="Yin C."/>
            <person name="Xiong W."/>
            <person name="Liang R."/>
        </authorList>
    </citation>
    <scope>NUCLEOTIDE SEQUENCE [LARGE SCALE GENOMIC DNA]</scope>
    <source>
        <strain evidence="2 3">SJTF8</strain>
    </source>
</reference>
<accession>A0A3G2UVN2</accession>